<dbReference type="PANTHER" id="PTHR36933">
    <property type="entry name" value="SLL0788 PROTEIN"/>
    <property type="match status" value="1"/>
</dbReference>
<dbReference type="InterPro" id="IPR012347">
    <property type="entry name" value="Ferritin-like"/>
</dbReference>
<dbReference type="Proteomes" id="UP000289708">
    <property type="component" value="Unassembled WGS sequence"/>
</dbReference>
<feature type="domain" description="DUF305" evidence="1">
    <location>
        <begin position="123"/>
        <end position="222"/>
    </location>
</feature>
<protein>
    <submittedName>
        <fullName evidence="2">DUF305 domain-containing protein</fullName>
    </submittedName>
</protein>
<dbReference type="InterPro" id="IPR005183">
    <property type="entry name" value="DUF305_CopM-like"/>
</dbReference>
<gene>
    <name evidence="2" type="ORF">EK403_15200</name>
</gene>
<evidence type="ECO:0000259" key="1">
    <source>
        <dbReference type="Pfam" id="PF03713"/>
    </source>
</evidence>
<dbReference type="PANTHER" id="PTHR36933:SF1">
    <property type="entry name" value="SLL0788 PROTEIN"/>
    <property type="match status" value="1"/>
</dbReference>
<sequence>AGANTAGRLVWATGLQMSRSDADRSLIEVKFIHGGLFYCWNGSRGLLQRFRQMSADGRAPRSLDGTDDEDLPMQPKLKAMLVFAFLFPPTLALAQHDAHHDSGVGDQPSPPAVAAAPQPCGPMTGMIKDTMGEHMSACLAPLPQASQAYMRAMMGMHMPMMEAMQAKDPDLAFVKGMIPHHQAAIDMARAVLQFGSDESAKTMAQQIIASQQSEIDRMREWLRRRGE</sequence>
<organism evidence="2 3">
    <name type="scientific">Hansschlegelia zhihuaiae</name>
    <dbReference type="NCBI Taxonomy" id="405005"/>
    <lineage>
        <taxon>Bacteria</taxon>
        <taxon>Pseudomonadati</taxon>
        <taxon>Pseudomonadota</taxon>
        <taxon>Alphaproteobacteria</taxon>
        <taxon>Hyphomicrobiales</taxon>
        <taxon>Methylopilaceae</taxon>
        <taxon>Hansschlegelia</taxon>
    </lineage>
</organism>
<keyword evidence="3" id="KW-1185">Reference proteome</keyword>
<accession>A0A4Q0ME76</accession>
<evidence type="ECO:0000313" key="2">
    <source>
        <dbReference type="EMBL" id="RXF71534.1"/>
    </source>
</evidence>
<dbReference type="OrthoDB" id="517560at2"/>
<dbReference type="Gene3D" id="1.20.1260.10">
    <property type="match status" value="1"/>
</dbReference>
<dbReference type="EMBL" id="RYFI01000015">
    <property type="protein sequence ID" value="RXF71534.1"/>
    <property type="molecule type" value="Genomic_DNA"/>
</dbReference>
<dbReference type="RefSeq" id="WP_128778430.1">
    <property type="nucleotide sequence ID" value="NZ_RYFI01000015.1"/>
</dbReference>
<comment type="caution">
    <text evidence="2">The sequence shown here is derived from an EMBL/GenBank/DDBJ whole genome shotgun (WGS) entry which is preliminary data.</text>
</comment>
<reference evidence="2 3" key="1">
    <citation type="submission" date="2018-12" db="EMBL/GenBank/DDBJ databases">
        <title>bacterium Hansschlegelia zhihuaiae S113.</title>
        <authorList>
            <person name="He J."/>
        </authorList>
    </citation>
    <scope>NUCLEOTIDE SEQUENCE [LARGE SCALE GENOMIC DNA]</scope>
    <source>
        <strain evidence="2 3">S 113</strain>
    </source>
</reference>
<name>A0A4Q0ME76_9HYPH</name>
<feature type="non-terminal residue" evidence="2">
    <location>
        <position position="1"/>
    </location>
</feature>
<proteinExistence type="predicted"/>
<evidence type="ECO:0000313" key="3">
    <source>
        <dbReference type="Proteomes" id="UP000289708"/>
    </source>
</evidence>
<dbReference type="Pfam" id="PF03713">
    <property type="entry name" value="DUF305"/>
    <property type="match status" value="1"/>
</dbReference>
<dbReference type="AlphaFoldDB" id="A0A4Q0ME76"/>